<dbReference type="PANTHER" id="PTHR36444">
    <property type="entry name" value="TRANSCRIPTIONAL REGULATOR PROTEIN YOBU-RELATED"/>
    <property type="match status" value="1"/>
</dbReference>
<dbReference type="SMART" id="SM00871">
    <property type="entry name" value="AraC_E_bind"/>
    <property type="match status" value="1"/>
</dbReference>
<evidence type="ECO:0000313" key="5">
    <source>
        <dbReference type="Proteomes" id="UP000297598"/>
    </source>
</evidence>
<accession>A0A380FXN1</accession>
<gene>
    <name evidence="3" type="ORF">BJR09_08395</name>
    <name evidence="2" type="ORF">NCTC13830_00592</name>
</gene>
<evidence type="ECO:0000259" key="1">
    <source>
        <dbReference type="SMART" id="SM00871"/>
    </source>
</evidence>
<dbReference type="PANTHER" id="PTHR36444:SF3">
    <property type="entry name" value="TRANSCRIPTIONAL ACTIVATOR, PUTATIVE-RELATED"/>
    <property type="match status" value="1"/>
</dbReference>
<name>A0A380FXN1_9STAP</name>
<feature type="domain" description="AraC effector-binding" evidence="1">
    <location>
        <begin position="1"/>
        <end position="157"/>
    </location>
</feature>
<dbReference type="Gene3D" id="3.20.80.10">
    <property type="entry name" value="Regulatory factor, effector binding domain"/>
    <property type="match status" value="1"/>
</dbReference>
<dbReference type="OrthoDB" id="9801123at2"/>
<dbReference type="Proteomes" id="UP000297598">
    <property type="component" value="Unassembled WGS sequence"/>
</dbReference>
<reference evidence="2 4" key="1">
    <citation type="submission" date="2018-06" db="EMBL/GenBank/DDBJ databases">
        <authorList>
            <consortium name="Pathogen Informatics"/>
            <person name="Doyle S."/>
        </authorList>
    </citation>
    <scope>NUCLEOTIDE SEQUENCE [LARGE SCALE GENOMIC DNA]</scope>
    <source>
        <strain evidence="2 4">NCTC13830</strain>
    </source>
</reference>
<dbReference type="InterPro" id="IPR053182">
    <property type="entry name" value="YobU-like_regulator"/>
</dbReference>
<dbReference type="InterPro" id="IPR011256">
    <property type="entry name" value="Reg_factor_effector_dom_sf"/>
</dbReference>
<dbReference type="Pfam" id="PF14526">
    <property type="entry name" value="Cass2"/>
    <property type="match status" value="1"/>
</dbReference>
<dbReference type="EMBL" id="SRLS01000012">
    <property type="protein sequence ID" value="TGE16712.1"/>
    <property type="molecule type" value="Genomic_DNA"/>
</dbReference>
<evidence type="ECO:0000313" key="2">
    <source>
        <dbReference type="EMBL" id="SUM43067.1"/>
    </source>
</evidence>
<dbReference type="AlphaFoldDB" id="A0A380FXN1"/>
<evidence type="ECO:0000313" key="3">
    <source>
        <dbReference type="EMBL" id="TGE16712.1"/>
    </source>
</evidence>
<organism evidence="2 4">
    <name type="scientific">Staphylococcus petrasii</name>
    <dbReference type="NCBI Taxonomy" id="1276936"/>
    <lineage>
        <taxon>Bacteria</taxon>
        <taxon>Bacillati</taxon>
        <taxon>Bacillota</taxon>
        <taxon>Bacilli</taxon>
        <taxon>Bacillales</taxon>
        <taxon>Staphylococcaceae</taxon>
        <taxon>Staphylococcus</taxon>
    </lineage>
</organism>
<dbReference type="InterPro" id="IPR010499">
    <property type="entry name" value="AraC_E-bd"/>
</dbReference>
<keyword evidence="5" id="KW-1185">Reference proteome</keyword>
<dbReference type="InterPro" id="IPR029441">
    <property type="entry name" value="Cass2"/>
</dbReference>
<protein>
    <submittedName>
        <fullName evidence="3">AraC family transcriptional regulator</fullName>
    </submittedName>
    <submittedName>
        <fullName evidence="2">Transcriptional activator</fullName>
    </submittedName>
</protein>
<dbReference type="RefSeq" id="WP_103298455.1">
    <property type="nucleotide sequence ID" value="NZ_PPQT01000078.1"/>
</dbReference>
<evidence type="ECO:0000313" key="4">
    <source>
        <dbReference type="Proteomes" id="UP000254047"/>
    </source>
</evidence>
<sequence length="158" mass="18348">MDYRIKDLEKLKIVGIKRRFSNGREMQQGIPNFWQDVNDKQLTEQIIEKSNLKLSGILGICYMLDNGEMEYMIGVPTDKEVDNEESYDMLDLEAQTYIVFDAEGKVPQAVKETIAQIHQNVLPQLDVTIKQAPFFEHYLPGNTQSNDYITEIWMPISR</sequence>
<proteinExistence type="predicted"/>
<dbReference type="Proteomes" id="UP000254047">
    <property type="component" value="Unassembled WGS sequence"/>
</dbReference>
<dbReference type="EMBL" id="UHDO01000001">
    <property type="protein sequence ID" value="SUM43067.1"/>
    <property type="molecule type" value="Genomic_DNA"/>
</dbReference>
<reference evidence="3 5" key="2">
    <citation type="submission" date="2019-04" db="EMBL/GenBank/DDBJ databases">
        <title>Genomic characterization of Staphylococcus petrasii strains.</title>
        <authorList>
            <person name="Vrbovska V."/>
            <person name="Kovarovic V."/>
            <person name="Maslanova I."/>
            <person name="Indrakova A."/>
            <person name="Petras P."/>
            <person name="Sedo O."/>
            <person name="Svec P."/>
            <person name="Fisarova L."/>
            <person name="Sedlacek I."/>
            <person name="Doskar J."/>
            <person name="Pantucek R."/>
        </authorList>
    </citation>
    <scope>NUCLEOTIDE SEQUENCE [LARGE SCALE GENOMIC DNA]</scope>
    <source>
        <strain evidence="3 5">P5404</strain>
    </source>
</reference>
<dbReference type="SUPFAM" id="SSF55136">
    <property type="entry name" value="Probable bacterial effector-binding domain"/>
    <property type="match status" value="1"/>
</dbReference>